<proteinExistence type="predicted"/>
<evidence type="ECO:0000313" key="3">
    <source>
        <dbReference type="EMBL" id="VVC31921.1"/>
    </source>
</evidence>
<feature type="region of interest" description="Disordered" evidence="2">
    <location>
        <begin position="506"/>
        <end position="580"/>
    </location>
</feature>
<evidence type="ECO:0000256" key="2">
    <source>
        <dbReference type="SAM" id="MobiDB-lite"/>
    </source>
</evidence>
<feature type="coiled-coil region" evidence="1">
    <location>
        <begin position="389"/>
        <end position="416"/>
    </location>
</feature>
<evidence type="ECO:0000313" key="4">
    <source>
        <dbReference type="Proteomes" id="UP000325440"/>
    </source>
</evidence>
<protein>
    <submittedName>
        <fullName evidence="3">Uncharacterized protein</fullName>
    </submittedName>
</protein>
<reference evidence="3 4" key="1">
    <citation type="submission" date="2019-08" db="EMBL/GenBank/DDBJ databases">
        <authorList>
            <person name="Alioto T."/>
            <person name="Alioto T."/>
            <person name="Gomez Garrido J."/>
        </authorList>
    </citation>
    <scope>NUCLEOTIDE SEQUENCE [LARGE SCALE GENOMIC DNA]</scope>
</reference>
<keyword evidence="4" id="KW-1185">Reference proteome</keyword>
<gene>
    <name evidence="3" type="ORF">CINCED_3A017634</name>
</gene>
<organism evidence="3 4">
    <name type="scientific">Cinara cedri</name>
    <dbReference type="NCBI Taxonomy" id="506608"/>
    <lineage>
        <taxon>Eukaryota</taxon>
        <taxon>Metazoa</taxon>
        <taxon>Ecdysozoa</taxon>
        <taxon>Arthropoda</taxon>
        <taxon>Hexapoda</taxon>
        <taxon>Insecta</taxon>
        <taxon>Pterygota</taxon>
        <taxon>Neoptera</taxon>
        <taxon>Paraneoptera</taxon>
        <taxon>Hemiptera</taxon>
        <taxon>Sternorrhyncha</taxon>
        <taxon>Aphidomorpha</taxon>
        <taxon>Aphidoidea</taxon>
        <taxon>Aphididae</taxon>
        <taxon>Lachninae</taxon>
        <taxon>Cinara</taxon>
    </lineage>
</organism>
<dbReference type="Proteomes" id="UP000325440">
    <property type="component" value="Unassembled WGS sequence"/>
</dbReference>
<evidence type="ECO:0000256" key="1">
    <source>
        <dbReference type="SAM" id="Coils"/>
    </source>
</evidence>
<sequence>MNSLDIPLTQTAWRYEQIMKIANDLQKAAIDLGIKCNDDINTVDIFEEIKDFERFILSSIESIFLSLLVTIALRERSFSKLKLIKTYLRSTMVQDLRMMILSTETKLERKLYRKKLVNTVGMKKITDLEQLHKQIFNNSEINQWADNCNKLKTEIVTCEKEELFSLITHLLGQLNENAEIINNVVGDAEKIRCKLDDEKKKSIEKDNRINKIKLETFKLKKENEKARVDMIELIRKFRKLLNNSEERSKIKDLEILKRRNDSIRYDAEVNEYKNIILDLESEIKHRNELNQKLNIKHDDLYDKYDALKEKYYEQNKINVNHDNDTNDPSAKIVNSKIITLKKIDISGILIDSQIAKLTQNLAQRDNELCECIKQKNDAQSELTLLTKSHSKLSTEFNELNNKHQTLKTQFDELTKTIESNNYKIEKFWTDKLNSANEETKIKEAELIRRITQFKKELSDLKKSKNSAKNVGLTKWNSNLRSLQTGKKVIALNEPIAIRDRNPVLKIVPDNENENNPVGNDAESNALQADENSIINTAEKEEENSEENPSLIKERKQSSNPSEIPIKLKTKPDKKIMPTPKNLFRKMPTYYYGNLLNKELCPRTRDRFNGDKNTKK</sequence>
<feature type="compositionally biased region" description="Polar residues" evidence="2">
    <location>
        <begin position="513"/>
        <end position="535"/>
    </location>
</feature>
<dbReference type="AlphaFoldDB" id="A0A5E4MM19"/>
<feature type="coiled-coil region" evidence="1">
    <location>
        <begin position="443"/>
        <end position="470"/>
    </location>
</feature>
<accession>A0A5E4MM19</accession>
<dbReference type="EMBL" id="CABPRJ010000952">
    <property type="protein sequence ID" value="VVC31921.1"/>
    <property type="molecule type" value="Genomic_DNA"/>
</dbReference>
<name>A0A5E4MM19_9HEMI</name>
<keyword evidence="1" id="KW-0175">Coiled coil</keyword>